<name>A0A1F6U2M8_9PROT</name>
<proteinExistence type="predicted"/>
<evidence type="ECO:0000259" key="7">
    <source>
        <dbReference type="PROSITE" id="PS50893"/>
    </source>
</evidence>
<dbReference type="Pfam" id="PF00005">
    <property type="entry name" value="ABC_tran"/>
    <property type="match status" value="1"/>
</dbReference>
<keyword evidence="3" id="KW-0201">Cytochrome c-type biogenesis</keyword>
<dbReference type="NCBIfam" id="NF010061">
    <property type="entry name" value="PRK13538.1"/>
    <property type="match status" value="1"/>
</dbReference>
<dbReference type="PANTHER" id="PTHR43499">
    <property type="entry name" value="ABC TRANSPORTER I FAMILY MEMBER 1"/>
    <property type="match status" value="1"/>
</dbReference>
<dbReference type="Gene3D" id="3.40.50.300">
    <property type="entry name" value="P-loop containing nucleotide triphosphate hydrolases"/>
    <property type="match status" value="1"/>
</dbReference>
<evidence type="ECO:0000256" key="4">
    <source>
        <dbReference type="ARBA" id="ARBA00022840"/>
    </source>
</evidence>
<dbReference type="InterPro" id="IPR003593">
    <property type="entry name" value="AAA+_ATPase"/>
</dbReference>
<dbReference type="GO" id="GO:0017004">
    <property type="term" value="P:cytochrome complex assembly"/>
    <property type="evidence" value="ECO:0007669"/>
    <property type="project" value="UniProtKB-KW"/>
</dbReference>
<dbReference type="EMBL" id="MFTC01000036">
    <property type="protein sequence ID" value="OGI51628.1"/>
    <property type="molecule type" value="Genomic_DNA"/>
</dbReference>
<feature type="domain" description="ABC transporter" evidence="7">
    <location>
        <begin position="2"/>
        <end position="202"/>
    </location>
</feature>
<dbReference type="PROSITE" id="PS00211">
    <property type="entry name" value="ABC_TRANSPORTER_1"/>
    <property type="match status" value="1"/>
</dbReference>
<dbReference type="NCBIfam" id="TIGR01189">
    <property type="entry name" value="ccmA"/>
    <property type="match status" value="1"/>
</dbReference>
<evidence type="ECO:0000256" key="6">
    <source>
        <dbReference type="ARBA" id="ARBA00023136"/>
    </source>
</evidence>
<comment type="caution">
    <text evidence="8">The sequence shown here is derived from an EMBL/GenBank/DDBJ whole genome shotgun (WGS) entry which is preliminary data.</text>
</comment>
<dbReference type="PROSITE" id="PS50893">
    <property type="entry name" value="ABC_TRANSPORTER_2"/>
    <property type="match status" value="1"/>
</dbReference>
<evidence type="ECO:0000256" key="2">
    <source>
        <dbReference type="ARBA" id="ARBA00022741"/>
    </source>
</evidence>
<dbReference type="GO" id="GO:0022857">
    <property type="term" value="F:transmembrane transporter activity"/>
    <property type="evidence" value="ECO:0007669"/>
    <property type="project" value="InterPro"/>
</dbReference>
<protein>
    <submittedName>
        <fullName evidence="8">Heme ABC transporter ATP-binding protein CcmA</fullName>
    </submittedName>
</protein>
<dbReference type="PANTHER" id="PTHR43499:SF1">
    <property type="entry name" value="ABC TRANSPORTER I FAMILY MEMBER 1"/>
    <property type="match status" value="1"/>
</dbReference>
<dbReference type="GO" id="GO:0016887">
    <property type="term" value="F:ATP hydrolysis activity"/>
    <property type="evidence" value="ECO:0007669"/>
    <property type="project" value="InterPro"/>
</dbReference>
<dbReference type="InterPro" id="IPR027417">
    <property type="entry name" value="P-loop_NTPase"/>
</dbReference>
<dbReference type="GO" id="GO:0005524">
    <property type="term" value="F:ATP binding"/>
    <property type="evidence" value="ECO:0007669"/>
    <property type="project" value="UniProtKB-KW"/>
</dbReference>
<dbReference type="SUPFAM" id="SSF52540">
    <property type="entry name" value="P-loop containing nucleoside triphosphate hydrolases"/>
    <property type="match status" value="1"/>
</dbReference>
<dbReference type="InterPro" id="IPR005895">
    <property type="entry name" value="ABC_transptr_haem_export_CcmA"/>
</dbReference>
<reference evidence="8 9" key="1">
    <citation type="journal article" date="2016" name="Nat. Commun.">
        <title>Thousands of microbial genomes shed light on interconnected biogeochemical processes in an aquifer system.</title>
        <authorList>
            <person name="Anantharaman K."/>
            <person name="Brown C.T."/>
            <person name="Hug L.A."/>
            <person name="Sharon I."/>
            <person name="Castelle C.J."/>
            <person name="Probst A.J."/>
            <person name="Thomas B.C."/>
            <person name="Singh A."/>
            <person name="Wilkins M.J."/>
            <person name="Karaoz U."/>
            <person name="Brodie E.L."/>
            <person name="Williams K.H."/>
            <person name="Hubbard S.S."/>
            <person name="Banfield J.F."/>
        </authorList>
    </citation>
    <scope>NUCLEOTIDE SEQUENCE [LARGE SCALE GENOMIC DNA]</scope>
</reference>
<evidence type="ECO:0000256" key="5">
    <source>
        <dbReference type="ARBA" id="ARBA00022967"/>
    </source>
</evidence>
<keyword evidence="5" id="KW-1278">Translocase</keyword>
<dbReference type="STRING" id="1817768.A3A87_09920"/>
<evidence type="ECO:0000313" key="9">
    <source>
        <dbReference type="Proteomes" id="UP000179037"/>
    </source>
</evidence>
<evidence type="ECO:0000313" key="8">
    <source>
        <dbReference type="EMBL" id="OGI51628.1"/>
    </source>
</evidence>
<evidence type="ECO:0000256" key="1">
    <source>
        <dbReference type="ARBA" id="ARBA00022448"/>
    </source>
</evidence>
<dbReference type="AlphaFoldDB" id="A0A1F6U2M8"/>
<keyword evidence="1" id="KW-0813">Transport</keyword>
<dbReference type="SMART" id="SM00382">
    <property type="entry name" value="AAA"/>
    <property type="match status" value="1"/>
</dbReference>
<dbReference type="InterPro" id="IPR003439">
    <property type="entry name" value="ABC_transporter-like_ATP-bd"/>
</dbReference>
<organism evidence="8 9">
    <name type="scientific">Candidatus Muproteobacteria bacterium RIFCSPLOWO2_01_FULL_60_18</name>
    <dbReference type="NCBI Taxonomy" id="1817768"/>
    <lineage>
        <taxon>Bacteria</taxon>
        <taxon>Pseudomonadati</taxon>
        <taxon>Pseudomonadota</taxon>
        <taxon>Candidatus Muproteobacteria</taxon>
    </lineage>
</organism>
<dbReference type="Proteomes" id="UP000179037">
    <property type="component" value="Unassembled WGS sequence"/>
</dbReference>
<accession>A0A1F6U2M8</accession>
<evidence type="ECO:0000256" key="3">
    <source>
        <dbReference type="ARBA" id="ARBA00022748"/>
    </source>
</evidence>
<keyword evidence="6" id="KW-0472">Membrane</keyword>
<keyword evidence="4 8" id="KW-0067">ATP-binding</keyword>
<dbReference type="InterPro" id="IPR017871">
    <property type="entry name" value="ABC_transporter-like_CS"/>
</dbReference>
<keyword evidence="2" id="KW-0547">Nucleotide-binding</keyword>
<sequence length="203" mass="21891">MLEAVDLECVRGDRPLFSHLSFSLEPGELLHVTGANGSGKTTLLRTLCGLTRAHAGEVRWHGTAIHKLGDDFHAQLAYVGHGNGIQGDLTPAENLSVAVSLSGSADIAQIGKTLERLGLAAYHHFPAKILSQGQKRRLALARLVAEHKPLWILDEPLSGLDVDSASLMTTILMEHLAQGGLIIITSHQDINVETKTTLHIRIN</sequence>
<gene>
    <name evidence="8" type="ORF">A3A87_09920</name>
</gene>